<evidence type="ECO:0000259" key="3">
    <source>
        <dbReference type="PROSITE" id="PS51980"/>
    </source>
</evidence>
<feature type="compositionally biased region" description="Polar residues" evidence="2">
    <location>
        <begin position="1050"/>
        <end position="1063"/>
    </location>
</feature>
<feature type="region of interest" description="Disordered" evidence="2">
    <location>
        <begin position="233"/>
        <end position="287"/>
    </location>
</feature>
<proteinExistence type="predicted"/>
<dbReference type="PANTHER" id="PTHR38372">
    <property type="entry name" value="DENTIN SIALOPHOSPHOPROTEIN-LIKE PROTEIN"/>
    <property type="match status" value="1"/>
</dbReference>
<feature type="compositionally biased region" description="Basic and acidic residues" evidence="2">
    <location>
        <begin position="665"/>
        <end position="705"/>
    </location>
</feature>
<dbReference type="InterPro" id="IPR010844">
    <property type="entry name" value="Occludin_ELL"/>
</dbReference>
<feature type="compositionally biased region" description="Basic and acidic residues" evidence="2">
    <location>
        <begin position="610"/>
        <end position="622"/>
    </location>
</feature>
<feature type="region of interest" description="Disordered" evidence="2">
    <location>
        <begin position="1025"/>
        <end position="1128"/>
    </location>
</feature>
<dbReference type="EMBL" id="CM031810">
    <property type="protein sequence ID" value="KAG6665159.1"/>
    <property type="molecule type" value="Genomic_DNA"/>
</dbReference>
<feature type="region of interest" description="Disordered" evidence="2">
    <location>
        <begin position="1"/>
        <end position="68"/>
    </location>
</feature>
<evidence type="ECO:0000256" key="1">
    <source>
        <dbReference type="SAM" id="Coils"/>
    </source>
</evidence>
<keyword evidence="5" id="KW-1185">Reference proteome</keyword>
<feature type="compositionally biased region" description="Polar residues" evidence="2">
    <location>
        <begin position="999"/>
        <end position="1009"/>
    </location>
</feature>
<feature type="compositionally biased region" description="Polar residues" evidence="2">
    <location>
        <begin position="878"/>
        <end position="891"/>
    </location>
</feature>
<feature type="region of interest" description="Disordered" evidence="2">
    <location>
        <begin position="315"/>
        <end position="346"/>
    </location>
</feature>
<feature type="compositionally biased region" description="Low complexity" evidence="2">
    <location>
        <begin position="273"/>
        <end position="287"/>
    </location>
</feature>
<dbReference type="AlphaFoldDB" id="A0A8T1REW6"/>
<comment type="caution">
    <text evidence="4">The sequence shown here is derived from an EMBL/GenBank/DDBJ whole genome shotgun (WGS) entry which is preliminary data.</text>
</comment>
<feature type="compositionally biased region" description="Polar residues" evidence="2">
    <location>
        <begin position="260"/>
        <end position="272"/>
    </location>
</feature>
<feature type="domain" description="OCEL" evidence="3">
    <location>
        <begin position="1126"/>
        <end position="1234"/>
    </location>
</feature>
<evidence type="ECO:0000313" key="5">
    <source>
        <dbReference type="Proteomes" id="UP000811609"/>
    </source>
</evidence>
<keyword evidence="1" id="KW-0175">Coiled coil</keyword>
<feature type="compositionally biased region" description="Basic and acidic residues" evidence="2">
    <location>
        <begin position="335"/>
        <end position="345"/>
    </location>
</feature>
<feature type="compositionally biased region" description="Acidic residues" evidence="2">
    <location>
        <begin position="552"/>
        <end position="565"/>
    </location>
</feature>
<evidence type="ECO:0000256" key="2">
    <source>
        <dbReference type="SAM" id="MobiDB-lite"/>
    </source>
</evidence>
<feature type="compositionally biased region" description="Polar residues" evidence="2">
    <location>
        <begin position="54"/>
        <end position="67"/>
    </location>
</feature>
<feature type="compositionally biased region" description="Basic and acidic residues" evidence="2">
    <location>
        <begin position="632"/>
        <end position="655"/>
    </location>
</feature>
<dbReference type="PROSITE" id="PS51980">
    <property type="entry name" value="OCEL"/>
    <property type="match status" value="1"/>
</dbReference>
<dbReference type="Pfam" id="PF07303">
    <property type="entry name" value="Occludin_ELL"/>
    <property type="match status" value="1"/>
</dbReference>
<feature type="coiled-coil region" evidence="1">
    <location>
        <begin position="1155"/>
        <end position="1225"/>
    </location>
</feature>
<sequence>MYGGSSKLGRNGGGGAARGIGAKRPHSSHPLPPPHRQSGPAGAGRLSIGGRVSGSASNPRSRGSIQSAAPAAVEENFRLVSGNNPPAFAMIIRLAPDLVDEIKRLEAQAGTARIKFDVTASNSSGNVIDVGGKEFSFTCSRETGDLCDIYEECQSGEDGNGLLVESGCAWWKLNVKRVLDESTTKHVKMMSEEAERKLKARKAIVLDPGNPPSKSQIKEIAAVETNAWRPYKQKKEPAFKKRKVEPPQVGGLPKSAYKSGLSSTTTAKIRQTSPSLLSPPEQSSLPAAPLENANISKSHATIEDPMPSQLISKVKAAPSSEKEIPTKTTNVVRETPGRKRNDGAKPMDLQSMLINLLTENPKGMSLKALEKAIGDTVPNSVKKIEPIIRKIATFQAPGRYFLKSKVELETLKKPLSESGSSPEDNSHQMPTAEDKHAQTRAAEPSFEEKVSPDELEEPGYLGSKLGGTTALANMEVQQHSPDLFGEKMGSDNSEAQAGSSSNSGSDSDSESGSSDSASDSGSHSKSRSPVGSGSGSSSDSESDASSNSKEGSDEDVDIMTSDDEKEPQRKLQPSEPGFSSSPILWKSTGGKTVQSGIAEKQDDQGSDAVEIEKDFLDVEHGTEMAVETSPIPDKEGGKWIEETKPFSPNHDDVPEHPNYAVSSFTERENAVKDSFKHEQSDSSERTLKGKPKRGSDVKHFKEKSDGVKRLKADVQLSISGVQDAQFSESSHNLSPDRFGGNPYKGPTILATNRAVRDGNPDIVLQKGFNQVFPGKSSSDFQQSGRRSFDQSTRAKAPDTAEKPDERAESGRKYSERNVQSFSVQKDKLYKDTPNDGYANEKKVSKNFKEGGSGGRQSVPFDSHYRKHGEGGQFLGSLMGSSPRDNITTGVNVSPVVNGKGSILQRELSDLELGELREPWPEETPVKKKLESKNSFKQSDNKPCSSDNWNSDSSKGKPVGKKTSESGKPSPHNLNSGLFSNIEGSNKKRNTEDQAEDLWSSHQRVVQSQLQPLSKVDHAEVVPQFNKLADGSNKSRQNEVKATQGFGLESYSESNKKTPVSAPQQHDAKRVVVSHSIKETKKQTSNTMVELTDGRKDSIWAEGNNSDRKRRDSSSDENSCSYSKYEKDEPELKGPIKDFSQYNEYVQDFRDKYDSYSSLNKILESYRNAFQKLEKDLNFAKGRDMERYNDIKLQLMDSYRQCGTKHKRLKKIFNVLHEELKDLKQRIKDFAVSFEKD</sequence>
<feature type="compositionally biased region" description="Polar residues" evidence="2">
    <location>
        <begin position="934"/>
        <end position="952"/>
    </location>
</feature>
<feature type="compositionally biased region" description="Polar residues" evidence="2">
    <location>
        <begin position="775"/>
        <end position="793"/>
    </location>
</feature>
<accession>A0A8T1REW6</accession>
<dbReference type="Proteomes" id="UP000811609">
    <property type="component" value="Chromosome 2"/>
</dbReference>
<feature type="compositionally biased region" description="Basic and acidic residues" evidence="2">
    <location>
        <begin position="795"/>
        <end position="815"/>
    </location>
</feature>
<feature type="compositionally biased region" description="Basic and acidic residues" evidence="2">
    <location>
        <begin position="1065"/>
        <end position="1081"/>
    </location>
</feature>
<feature type="compositionally biased region" description="Low complexity" evidence="2">
    <location>
        <begin position="498"/>
        <end position="549"/>
    </location>
</feature>
<feature type="compositionally biased region" description="Basic and acidic residues" evidence="2">
    <location>
        <begin position="1091"/>
        <end position="1113"/>
    </location>
</feature>
<organism evidence="4 5">
    <name type="scientific">Carya illinoinensis</name>
    <name type="common">Pecan</name>
    <dbReference type="NCBI Taxonomy" id="32201"/>
    <lineage>
        <taxon>Eukaryota</taxon>
        <taxon>Viridiplantae</taxon>
        <taxon>Streptophyta</taxon>
        <taxon>Embryophyta</taxon>
        <taxon>Tracheophyta</taxon>
        <taxon>Spermatophyta</taxon>
        <taxon>Magnoliopsida</taxon>
        <taxon>eudicotyledons</taxon>
        <taxon>Gunneridae</taxon>
        <taxon>Pentapetalae</taxon>
        <taxon>rosids</taxon>
        <taxon>fabids</taxon>
        <taxon>Fagales</taxon>
        <taxon>Juglandaceae</taxon>
        <taxon>Carya</taxon>
    </lineage>
</organism>
<feature type="region of interest" description="Disordered" evidence="2">
    <location>
        <begin position="770"/>
        <end position="1009"/>
    </location>
</feature>
<name>A0A8T1REW6_CARIL</name>
<protein>
    <recommendedName>
        <fullName evidence="3">OCEL domain-containing protein</fullName>
    </recommendedName>
</protein>
<evidence type="ECO:0000313" key="4">
    <source>
        <dbReference type="EMBL" id="KAG6665159.1"/>
    </source>
</evidence>
<gene>
    <name evidence="4" type="ORF">CIPAW_02G142000</name>
</gene>
<feature type="compositionally biased region" description="Polar residues" evidence="2">
    <location>
        <begin position="723"/>
        <end position="733"/>
    </location>
</feature>
<reference evidence="4" key="1">
    <citation type="submission" date="2020-12" db="EMBL/GenBank/DDBJ databases">
        <title>WGS assembly of Carya illinoinensis cv. Pawnee.</title>
        <authorList>
            <person name="Platts A."/>
            <person name="Shu S."/>
            <person name="Wright S."/>
            <person name="Barry K."/>
            <person name="Edger P."/>
            <person name="Pires J.C."/>
            <person name="Schmutz J."/>
        </authorList>
    </citation>
    <scope>NUCLEOTIDE SEQUENCE</scope>
    <source>
        <tissue evidence="4">Leaf</tissue>
    </source>
</reference>
<feature type="compositionally biased region" description="Basic and acidic residues" evidence="2">
    <location>
        <begin position="913"/>
        <end position="933"/>
    </location>
</feature>
<feature type="region of interest" description="Disordered" evidence="2">
    <location>
        <begin position="413"/>
        <end position="705"/>
    </location>
</feature>
<feature type="compositionally biased region" description="Basic and acidic residues" evidence="2">
    <location>
        <begin position="824"/>
        <end position="848"/>
    </location>
</feature>
<feature type="region of interest" description="Disordered" evidence="2">
    <location>
        <begin position="723"/>
        <end position="745"/>
    </location>
</feature>
<feature type="compositionally biased region" description="Polar residues" evidence="2">
    <location>
        <begin position="971"/>
        <end position="983"/>
    </location>
</feature>
<feature type="compositionally biased region" description="Polar residues" evidence="2">
    <location>
        <begin position="417"/>
        <end position="429"/>
    </location>
</feature>
<dbReference type="PANTHER" id="PTHR38372:SF2">
    <property type="entry name" value="DENTIN SIALOPHOSPHOPROTEIN-LIKE PROTEIN"/>
    <property type="match status" value="1"/>
</dbReference>